<name>A0A3B0V0Y8_9ZZZZ</name>
<feature type="domain" description="Enhanced intracellular survival protein" evidence="1">
    <location>
        <begin position="2"/>
        <end position="76"/>
    </location>
</feature>
<dbReference type="InterPro" id="IPR025559">
    <property type="entry name" value="Eis_dom"/>
</dbReference>
<reference evidence="2" key="1">
    <citation type="submission" date="2018-06" db="EMBL/GenBank/DDBJ databases">
        <authorList>
            <person name="Zhirakovskaya E."/>
        </authorList>
    </citation>
    <scope>NUCLEOTIDE SEQUENCE</scope>
</reference>
<dbReference type="Gene3D" id="3.30.1050.10">
    <property type="entry name" value="SCP2 sterol-binding domain"/>
    <property type="match status" value="1"/>
</dbReference>
<proteinExistence type="predicted"/>
<sequence length="80" mass="8636">KNAGSWRLVVENGSAILNPNAQPDVEIGLDVAEFSSLITGATTFRQLLAYGLATISDVSFADVVHQLFYTPHKPLCTTPF</sequence>
<dbReference type="Pfam" id="PF13530">
    <property type="entry name" value="SCP2_2"/>
    <property type="match status" value="1"/>
</dbReference>
<evidence type="ECO:0000259" key="1">
    <source>
        <dbReference type="Pfam" id="PF13530"/>
    </source>
</evidence>
<dbReference type="SUPFAM" id="SSF55718">
    <property type="entry name" value="SCP-like"/>
    <property type="match status" value="1"/>
</dbReference>
<dbReference type="EMBL" id="UOEU01000539">
    <property type="protein sequence ID" value="VAW34560.1"/>
    <property type="molecule type" value="Genomic_DNA"/>
</dbReference>
<feature type="non-terminal residue" evidence="2">
    <location>
        <position position="1"/>
    </location>
</feature>
<accession>A0A3B0V0Y8</accession>
<protein>
    <recommendedName>
        <fullName evidence="1">Enhanced intracellular survival protein domain-containing protein</fullName>
    </recommendedName>
</protein>
<dbReference type="AlphaFoldDB" id="A0A3B0V0Y8"/>
<gene>
    <name evidence="2" type="ORF">MNBD_CHLOROFLEXI01-4530</name>
</gene>
<evidence type="ECO:0000313" key="2">
    <source>
        <dbReference type="EMBL" id="VAW34560.1"/>
    </source>
</evidence>
<dbReference type="InterPro" id="IPR036527">
    <property type="entry name" value="SCP2_sterol-bd_dom_sf"/>
</dbReference>
<organism evidence="2">
    <name type="scientific">hydrothermal vent metagenome</name>
    <dbReference type="NCBI Taxonomy" id="652676"/>
    <lineage>
        <taxon>unclassified sequences</taxon>
        <taxon>metagenomes</taxon>
        <taxon>ecological metagenomes</taxon>
    </lineage>
</organism>